<dbReference type="PANTHER" id="PTHR32440:SF0">
    <property type="entry name" value="PHOSPHATASE DCR2-RELATED"/>
    <property type="match status" value="1"/>
</dbReference>
<dbReference type="Proteomes" id="UP000332933">
    <property type="component" value="Unassembled WGS sequence"/>
</dbReference>
<reference evidence="3" key="2">
    <citation type="submission" date="2019-06" db="EMBL/GenBank/DDBJ databases">
        <title>Genomics analysis of Aphanomyces spp. identifies a new class of oomycete effector associated with host adaptation.</title>
        <authorList>
            <person name="Gaulin E."/>
        </authorList>
    </citation>
    <scope>NUCLEOTIDE SEQUENCE</scope>
    <source>
        <strain evidence="3">CBS 578.67</strain>
    </source>
</reference>
<dbReference type="GO" id="GO:0005737">
    <property type="term" value="C:cytoplasm"/>
    <property type="evidence" value="ECO:0007669"/>
    <property type="project" value="TreeGrafter"/>
</dbReference>
<dbReference type="OrthoDB" id="783096at2759"/>
<dbReference type="SUPFAM" id="SSF56300">
    <property type="entry name" value="Metallo-dependent phosphatases"/>
    <property type="match status" value="1"/>
</dbReference>
<organism evidence="4 5">
    <name type="scientific">Aphanomyces stellatus</name>
    <dbReference type="NCBI Taxonomy" id="120398"/>
    <lineage>
        <taxon>Eukaryota</taxon>
        <taxon>Sar</taxon>
        <taxon>Stramenopiles</taxon>
        <taxon>Oomycota</taxon>
        <taxon>Saprolegniomycetes</taxon>
        <taxon>Saprolegniales</taxon>
        <taxon>Verrucalvaceae</taxon>
        <taxon>Aphanomyces</taxon>
    </lineage>
</organism>
<evidence type="ECO:0000259" key="2">
    <source>
        <dbReference type="Pfam" id="PF00149"/>
    </source>
</evidence>
<feature type="domain" description="Calcineurin-like phosphoesterase" evidence="2">
    <location>
        <begin position="37"/>
        <end position="280"/>
    </location>
</feature>
<accession>A0A485KB88</accession>
<dbReference type="CDD" id="cd07383">
    <property type="entry name" value="MPP_Dcr2"/>
    <property type="match status" value="1"/>
</dbReference>
<dbReference type="Pfam" id="PF00149">
    <property type="entry name" value="Metallophos"/>
    <property type="match status" value="1"/>
</dbReference>
<evidence type="ECO:0000256" key="1">
    <source>
        <dbReference type="SAM" id="SignalP"/>
    </source>
</evidence>
<proteinExistence type="predicted"/>
<dbReference type="EMBL" id="CAADRA010000275">
    <property type="protein sequence ID" value="VFT79610.1"/>
    <property type="molecule type" value="Genomic_DNA"/>
</dbReference>
<dbReference type="AlphaFoldDB" id="A0A485KB88"/>
<dbReference type="EMBL" id="VJMH01000275">
    <property type="protein sequence ID" value="KAF0717258.1"/>
    <property type="molecule type" value="Genomic_DNA"/>
</dbReference>
<gene>
    <name evidence="4" type="primary">Aste57867_2409</name>
    <name evidence="3" type="ORF">As57867_002403</name>
    <name evidence="4" type="ORF">ASTE57867_2409</name>
</gene>
<dbReference type="InterPro" id="IPR029052">
    <property type="entry name" value="Metallo-depent_PP-like"/>
</dbReference>
<keyword evidence="1" id="KW-0732">Signal</keyword>
<evidence type="ECO:0000313" key="5">
    <source>
        <dbReference type="Proteomes" id="UP000332933"/>
    </source>
</evidence>
<dbReference type="PROSITE" id="PS51257">
    <property type="entry name" value="PROKAR_LIPOPROTEIN"/>
    <property type="match status" value="1"/>
</dbReference>
<dbReference type="GO" id="GO:0016788">
    <property type="term" value="F:hydrolase activity, acting on ester bonds"/>
    <property type="evidence" value="ECO:0007669"/>
    <property type="project" value="TreeGrafter"/>
</dbReference>
<dbReference type="PANTHER" id="PTHR32440">
    <property type="entry name" value="PHOSPHATASE DCR2-RELATED-RELATED"/>
    <property type="match status" value="1"/>
</dbReference>
<keyword evidence="5" id="KW-1185">Reference proteome</keyword>
<evidence type="ECO:0000313" key="4">
    <source>
        <dbReference type="EMBL" id="VFT79610.1"/>
    </source>
</evidence>
<dbReference type="Gene3D" id="3.60.21.10">
    <property type="match status" value="1"/>
</dbReference>
<protein>
    <submittedName>
        <fullName evidence="4">Aste57867_2409 protein</fullName>
    </submittedName>
</protein>
<evidence type="ECO:0000313" key="3">
    <source>
        <dbReference type="EMBL" id="KAF0717258.1"/>
    </source>
</evidence>
<sequence length="350" mass="38609">MRVIIFSSIFALASAGAGCGNEKPDLTVKTTSTGLSFRVLQVPDVHFTGDSNFPCNGGVANVTKCTEAYMEATLGRMLDDVKPDIVVFTGDQIEALSRPTSHNAEVPVRAYSKPVIARKLPWAMVYGNHDENNKNPEKGPDKWATMELIESLPLAYSKAGPKGIGGVSNYHLNVKAPADGFWGKTNRDIFRMYFVDTGITGNFTVPQADYFKSLASDYHAQNVPALMFFHIPTPHYKNFTGVGQGAKGETVTAGKNNVGLYDAMVAMGDVKASFVGHDHYNDYCFFEKPIHLCYGGGVGYGAAYGKPEYSRRARVIEWSLTPERESIDTYIYRQTAANDFEKYNIFQRKP</sequence>
<feature type="signal peptide" evidence="1">
    <location>
        <begin position="1"/>
        <end position="15"/>
    </location>
</feature>
<dbReference type="InterPro" id="IPR004843">
    <property type="entry name" value="Calcineurin-like_PHP"/>
</dbReference>
<reference evidence="4 5" key="1">
    <citation type="submission" date="2019-03" db="EMBL/GenBank/DDBJ databases">
        <authorList>
            <person name="Gaulin E."/>
            <person name="Dumas B."/>
        </authorList>
    </citation>
    <scope>NUCLEOTIDE SEQUENCE [LARGE SCALE GENOMIC DNA]</scope>
    <source>
        <strain evidence="4">CBS 568.67</strain>
    </source>
</reference>
<name>A0A485KB88_9STRA</name>
<feature type="chain" id="PRO_5033436674" evidence="1">
    <location>
        <begin position="16"/>
        <end position="350"/>
    </location>
</feature>